<evidence type="ECO:0000259" key="1">
    <source>
        <dbReference type="SMART" id="SM01124"/>
    </source>
</evidence>
<dbReference type="GO" id="GO:0005634">
    <property type="term" value="C:nucleus"/>
    <property type="evidence" value="ECO:0007669"/>
    <property type="project" value="TreeGrafter"/>
</dbReference>
<sequence length="244" mass="27198">ESAAPTRFLALDKPIPRRHFIQALELDIAPDAEMKLSYDPSWLAILRSTDGFTSISRSNTFLPSTHCEERSDFRPTESELAAIAELGDLTIPENFRQTAPPLKEDTPKARLAQSSPYYRNPQTAEFCSWLGISDLNKMLAERDRDTVAIAHYMMEKNCADTSEITIDDDDIFADGEDFAIDTRPMLGNFEDSCSSNITSDINETADSDGLLDFTPPKIIKKDATPASDGAIILKRRKVDISEDD</sequence>
<reference evidence="2 3" key="1">
    <citation type="submission" date="2019-10" db="EMBL/GenBank/DDBJ databases">
        <title>Assembly and Annotation for the nematode Trichostrongylus colubriformis.</title>
        <authorList>
            <person name="Martin J."/>
        </authorList>
    </citation>
    <scope>NUCLEOTIDE SEQUENCE [LARGE SCALE GENOMIC DNA]</scope>
    <source>
        <strain evidence="2">G859</strain>
        <tissue evidence="2">Whole worm</tissue>
    </source>
</reference>
<dbReference type="EMBL" id="WIXE01016764">
    <property type="protein sequence ID" value="KAK5972321.1"/>
    <property type="molecule type" value="Genomic_DNA"/>
</dbReference>
<comment type="caution">
    <text evidence="2">The sequence shown here is derived from an EMBL/GenBank/DDBJ whole genome shotgun (WGS) entry which is preliminary data.</text>
</comment>
<feature type="non-terminal residue" evidence="2">
    <location>
        <position position="1"/>
    </location>
</feature>
<dbReference type="PANTHER" id="PTHR12849:SF0">
    <property type="entry name" value="LARIAT DEBRANCHING ENZYME"/>
    <property type="match status" value="1"/>
</dbReference>
<accession>A0AAN8F2Q5</accession>
<dbReference type="SMART" id="SM01124">
    <property type="entry name" value="DBR1"/>
    <property type="match status" value="1"/>
</dbReference>
<dbReference type="PANTHER" id="PTHR12849">
    <property type="entry name" value="RNA LARIAT DEBRANCHING ENZYME"/>
    <property type="match status" value="1"/>
</dbReference>
<dbReference type="Pfam" id="PF05011">
    <property type="entry name" value="DBR1"/>
    <property type="match status" value="1"/>
</dbReference>
<dbReference type="Proteomes" id="UP001331761">
    <property type="component" value="Unassembled WGS sequence"/>
</dbReference>
<protein>
    <submittedName>
        <fullName evidence="2">DBR1 domain-containing protein</fullName>
    </submittedName>
</protein>
<evidence type="ECO:0000313" key="3">
    <source>
        <dbReference type="Proteomes" id="UP001331761"/>
    </source>
</evidence>
<feature type="domain" description="Lariat debranching enzyme C-terminal" evidence="1">
    <location>
        <begin position="1"/>
        <end position="136"/>
    </location>
</feature>
<dbReference type="GO" id="GO:0000398">
    <property type="term" value="P:mRNA splicing, via spliceosome"/>
    <property type="evidence" value="ECO:0007669"/>
    <property type="project" value="TreeGrafter"/>
</dbReference>
<dbReference type="AlphaFoldDB" id="A0AAN8F2Q5"/>
<proteinExistence type="predicted"/>
<dbReference type="InterPro" id="IPR007708">
    <property type="entry name" value="DBR1_C"/>
</dbReference>
<name>A0AAN8F2Q5_TRICO</name>
<organism evidence="2 3">
    <name type="scientific">Trichostrongylus colubriformis</name>
    <name type="common">Black scour worm</name>
    <dbReference type="NCBI Taxonomy" id="6319"/>
    <lineage>
        <taxon>Eukaryota</taxon>
        <taxon>Metazoa</taxon>
        <taxon>Ecdysozoa</taxon>
        <taxon>Nematoda</taxon>
        <taxon>Chromadorea</taxon>
        <taxon>Rhabditida</taxon>
        <taxon>Rhabditina</taxon>
        <taxon>Rhabditomorpha</taxon>
        <taxon>Strongyloidea</taxon>
        <taxon>Trichostrongylidae</taxon>
        <taxon>Trichostrongylus</taxon>
    </lineage>
</organism>
<evidence type="ECO:0000313" key="2">
    <source>
        <dbReference type="EMBL" id="KAK5972321.1"/>
    </source>
</evidence>
<keyword evidence="3" id="KW-1185">Reference proteome</keyword>
<dbReference type="GO" id="GO:0008419">
    <property type="term" value="F:RNA lariat debranching enzyme activity"/>
    <property type="evidence" value="ECO:0007669"/>
    <property type="project" value="TreeGrafter"/>
</dbReference>
<gene>
    <name evidence="2" type="ORF">GCK32_011702</name>
</gene>